<dbReference type="SUPFAM" id="SSF47203">
    <property type="entry name" value="Acyl-CoA dehydrogenase C-terminal domain-like"/>
    <property type="match status" value="1"/>
</dbReference>
<evidence type="ECO:0000256" key="5">
    <source>
        <dbReference type="ARBA" id="ARBA00023002"/>
    </source>
</evidence>
<evidence type="ECO:0000256" key="3">
    <source>
        <dbReference type="ARBA" id="ARBA00022630"/>
    </source>
</evidence>
<evidence type="ECO:0000259" key="6">
    <source>
        <dbReference type="Pfam" id="PF00441"/>
    </source>
</evidence>
<dbReference type="InterPro" id="IPR013786">
    <property type="entry name" value="AcylCoA_DH/ox_N"/>
</dbReference>
<name>A0A850PHU2_9MYCO</name>
<comment type="similarity">
    <text evidence="2">Belongs to the acyl-CoA dehydrogenase family.</text>
</comment>
<dbReference type="EMBL" id="JABFYL010000019">
    <property type="protein sequence ID" value="NVN49948.1"/>
    <property type="molecule type" value="Genomic_DNA"/>
</dbReference>
<comment type="caution">
    <text evidence="8">The sequence shown here is derived from an EMBL/GenBank/DDBJ whole genome shotgun (WGS) entry which is preliminary data.</text>
</comment>
<accession>A0A850PHU2</accession>
<dbReference type="AlphaFoldDB" id="A0A850PHU2"/>
<dbReference type="PANTHER" id="PTHR43884:SF20">
    <property type="entry name" value="ACYL-COA DEHYDROGENASE FADE28"/>
    <property type="match status" value="1"/>
</dbReference>
<dbReference type="Gene3D" id="1.20.140.10">
    <property type="entry name" value="Butyryl-CoA Dehydrogenase, subunit A, domain 3"/>
    <property type="match status" value="1"/>
</dbReference>
<feature type="domain" description="Acyl-CoA dehydrogenase/oxidase C-terminal" evidence="6">
    <location>
        <begin position="199"/>
        <end position="332"/>
    </location>
</feature>
<dbReference type="Pfam" id="PF02771">
    <property type="entry name" value="Acyl-CoA_dh_N"/>
    <property type="match status" value="1"/>
</dbReference>
<evidence type="ECO:0000256" key="1">
    <source>
        <dbReference type="ARBA" id="ARBA00001974"/>
    </source>
</evidence>
<gene>
    <name evidence="8" type="ORF">HLY00_1336</name>
</gene>
<keyword evidence="3" id="KW-0285">Flavoprotein</keyword>
<proteinExistence type="inferred from homology"/>
<dbReference type="GO" id="GO:0050660">
    <property type="term" value="F:flavin adenine dinucleotide binding"/>
    <property type="evidence" value="ECO:0007669"/>
    <property type="project" value="InterPro"/>
</dbReference>
<dbReference type="InterPro" id="IPR009075">
    <property type="entry name" value="AcylCo_DH/oxidase_C"/>
</dbReference>
<dbReference type="InterPro" id="IPR036250">
    <property type="entry name" value="AcylCo_DH-like_C"/>
</dbReference>
<dbReference type="PANTHER" id="PTHR43884">
    <property type="entry name" value="ACYL-COA DEHYDROGENASE"/>
    <property type="match status" value="1"/>
</dbReference>
<dbReference type="Proteomes" id="UP000570517">
    <property type="component" value="Unassembled WGS sequence"/>
</dbReference>
<protein>
    <submittedName>
        <fullName evidence="8">Butyryl-CoA dehydrogenase</fullName>
        <ecNumber evidence="8">1.3.8.1</ecNumber>
    </submittedName>
</protein>
<dbReference type="Pfam" id="PF00441">
    <property type="entry name" value="Acyl-CoA_dh_1"/>
    <property type="match status" value="1"/>
</dbReference>
<comment type="cofactor">
    <cofactor evidence="1">
        <name>FAD</name>
        <dbReference type="ChEBI" id="CHEBI:57692"/>
    </cofactor>
</comment>
<reference evidence="8 9" key="1">
    <citation type="submission" date="2020-05" db="EMBL/GenBank/DDBJ databases">
        <title>Draft genome sequence of Mycobacterium hippocampi DL, isolated from European seabass, Dicentrarchus labrax, reared in fish farms.</title>
        <authorList>
            <person name="Stathopoulou P."/>
            <person name="Asimakis E."/>
            <person name="Tzokas K."/>
            <person name="Batargias C."/>
            <person name="Tsiamis G."/>
        </authorList>
    </citation>
    <scope>NUCLEOTIDE SEQUENCE [LARGE SCALE GENOMIC DNA]</scope>
    <source>
        <strain evidence="8 9">DL</strain>
    </source>
</reference>
<dbReference type="RefSeq" id="WP_178358314.1">
    <property type="nucleotide sequence ID" value="NZ_JABFYL010000019.1"/>
</dbReference>
<keyword evidence="4" id="KW-0274">FAD</keyword>
<dbReference type="GO" id="GO:0016937">
    <property type="term" value="F:short-chain fatty acyl-CoA dehydrogenase activity"/>
    <property type="evidence" value="ECO:0007669"/>
    <property type="project" value="UniProtKB-EC"/>
</dbReference>
<dbReference type="EC" id="1.3.8.1" evidence="8"/>
<organism evidence="8 9">
    <name type="scientific">Mycolicibacterium hippocampi</name>
    <dbReference type="NCBI Taxonomy" id="659824"/>
    <lineage>
        <taxon>Bacteria</taxon>
        <taxon>Bacillati</taxon>
        <taxon>Actinomycetota</taxon>
        <taxon>Actinomycetes</taxon>
        <taxon>Mycobacteriales</taxon>
        <taxon>Mycobacteriaceae</taxon>
        <taxon>Mycolicibacterium</taxon>
    </lineage>
</organism>
<evidence type="ECO:0000313" key="8">
    <source>
        <dbReference type="EMBL" id="NVN49948.1"/>
    </source>
</evidence>
<evidence type="ECO:0000313" key="9">
    <source>
        <dbReference type="Proteomes" id="UP000570517"/>
    </source>
</evidence>
<dbReference type="Gene3D" id="1.10.540.10">
    <property type="entry name" value="Acyl-CoA dehydrogenase/oxidase, N-terminal domain"/>
    <property type="match status" value="1"/>
</dbReference>
<dbReference type="InterPro" id="IPR037069">
    <property type="entry name" value="AcylCoA_DH/ox_N_sf"/>
</dbReference>
<sequence length="333" mass="34793">MSATEFAEFHDELRSVAGDLLAKEREVGWAALVDAGWAGLEVPEPLGGAGATFGETAVILEQIGRSAGTNSFLGGAVLSVGLLKTLQRSAARDRLLVDVADGDSRLAVVTGDFVIAGGRLSGHAEFVPDVIGADRLLVIADVGVAAVSTAELAVVAQPVVDETRRLAEVVADKVAVDEVLTCDVDPATARSVLQDRASVAIACDSLGLAEQMLLATVEYVKVRHQFGRPIGSFQAVKHACADMRVSIEVGRQLVDDAVALIAEGADAGVAAAMAKAQVTSVAVDVVGKAMQLHGGIGYTWESGVHTYLKRALLNRSLFGSPAAQRQRISRRYL</sequence>
<dbReference type="InterPro" id="IPR009100">
    <property type="entry name" value="AcylCoA_DH/oxidase_NM_dom_sf"/>
</dbReference>
<keyword evidence="5 8" id="KW-0560">Oxidoreductase</keyword>
<evidence type="ECO:0000256" key="4">
    <source>
        <dbReference type="ARBA" id="ARBA00022827"/>
    </source>
</evidence>
<evidence type="ECO:0000256" key="2">
    <source>
        <dbReference type="ARBA" id="ARBA00009347"/>
    </source>
</evidence>
<feature type="domain" description="Acyl-CoA dehydrogenase/oxidase N-terminal" evidence="7">
    <location>
        <begin position="16"/>
        <end position="103"/>
    </location>
</feature>
<keyword evidence="9" id="KW-1185">Reference proteome</keyword>
<dbReference type="SUPFAM" id="SSF56645">
    <property type="entry name" value="Acyl-CoA dehydrogenase NM domain-like"/>
    <property type="match status" value="1"/>
</dbReference>
<evidence type="ECO:0000259" key="7">
    <source>
        <dbReference type="Pfam" id="PF02771"/>
    </source>
</evidence>